<evidence type="ECO:0000256" key="1">
    <source>
        <dbReference type="ARBA" id="ARBA00004125"/>
    </source>
</evidence>
<evidence type="ECO:0000259" key="16">
    <source>
        <dbReference type="PROSITE" id="PS50031"/>
    </source>
</evidence>
<dbReference type="CDD" id="cd00052">
    <property type="entry name" value="EH"/>
    <property type="match status" value="2"/>
</dbReference>
<feature type="compositionally biased region" description="Basic and acidic residues" evidence="15">
    <location>
        <begin position="783"/>
        <end position="866"/>
    </location>
</feature>
<evidence type="ECO:0000256" key="7">
    <source>
        <dbReference type="ARBA" id="ARBA00020728"/>
    </source>
</evidence>
<organism evidence="19 20">
    <name type="scientific">Rhizopus stolonifer</name>
    <name type="common">Rhizopus nigricans</name>
    <dbReference type="NCBI Taxonomy" id="4846"/>
    <lineage>
        <taxon>Eukaryota</taxon>
        <taxon>Fungi</taxon>
        <taxon>Fungi incertae sedis</taxon>
        <taxon>Mucoromycota</taxon>
        <taxon>Mucoromycotina</taxon>
        <taxon>Mucoromycetes</taxon>
        <taxon>Mucorales</taxon>
        <taxon>Mucorineae</taxon>
        <taxon>Rhizopodaceae</taxon>
        <taxon>Rhizopus</taxon>
    </lineage>
</organism>
<accession>A0A367KSY9</accession>
<sequence>MYNNSGGQQNPSKGIRFTFLSPSDQSKFEQLFIQSAASFGGNKIGAQAVGELLRRSNLDNESLAKIWDLSSISNAAYMTFPEFATAMYLTSRKLIGQGIPPSLPPNIREEVEVAIATIASTETVQPQQQQQQQQQLIDTNISQSSMINPQMPMMTGVAPQIALRTGVQNMQNMRPIAPQMPMQTGYMNNSMTSFQAPMQTGFHPTPPSAAQKPRLQNLDFAKKMMPNQNGVTNLLNPSLGTSEADKLSWKISPQDKQRYREIFNAWEGSGSGFMSGDTAKDVFTQSQLPPDNLKKIWNLADSENRGSLDVDEFCIAMHLIYRKLNGFETPSVLPPELAPPSSVLKKFVLGRRPPPSVPTFSPQTQHRAIEEPETSYYNDQSDYVSSSRRKGPTSRSLSRHNQYSDDEVDVAILEDLRRQIDQTKRTLDHINVPRNTGYNSASSKYSTEELKENIRRSHAELTRAIQNSPTSSKYFEQSEVLLGLMETQKSLQDEIQYLCNRDIPVLARQLRGAAAELRDAKIRHGKKSDGTQDFMAYVQPTGPGGSITESDRVRAKAKAMMAARKIGGSGASSDSGFVLRRAEEEKEEADRIADDAERDMERSRTGLLDMRGDLRYLEEVTAHLDDKKRFEISQQDLSYELRRFIDELDSKPVSQPSYVSRSFNSSFSSLSIGSQSPVVSSPTTSSISSSPAPKPAAPRPRTTEEIKKEAERRVQERLAAIQAKRNPGSLSKPATSNPTTARSAAPTPSISKPDEAEMFAQERLRNAEREAQDQMRASVAQREAAERQRRDMEFEQERAERQRLEDQQHEEERVYREKEEERRREQEEMDLEDRRRRVLEKEEADRQARYEATRLEEEEEERKKAEQAQALQQIEVPHKGHKPEEVFSVPEPAPTFTNMETTPAILPQTTPSDAEASPVVTAPSTPMAQETDMTTSTNNPFAKLQQSTLEESSQADRPNETTNKRVSYNPFASFSAFSATKAGSNDSDSDNDSWGPDDHSDSEDEDEFPAAGSAKNLAGKLFSVLSQRTGGGSPMSSPKPEGASVHSTPVSSPALASAPVTANTDVPPPPPPPAPVATDNLGVPPPPPPPPAPVFSDGSAVPPPPPPPTAFAPPVAPPAPQAPPSTVQSTPPPLSDTRNALLGQIQLGKKLKKTITNDRSSSVTGRVMD</sequence>
<dbReference type="GO" id="GO:0006897">
    <property type="term" value="P:endocytosis"/>
    <property type="evidence" value="ECO:0007669"/>
    <property type="project" value="TreeGrafter"/>
</dbReference>
<dbReference type="AlphaFoldDB" id="A0A367KSY9"/>
<evidence type="ECO:0000256" key="14">
    <source>
        <dbReference type="ARBA" id="ARBA00025194"/>
    </source>
</evidence>
<dbReference type="GO" id="GO:0005509">
    <property type="term" value="F:calcium ion binding"/>
    <property type="evidence" value="ECO:0007669"/>
    <property type="project" value="InterPro"/>
</dbReference>
<dbReference type="InterPro" id="IPR011992">
    <property type="entry name" value="EF-hand-dom_pair"/>
</dbReference>
<keyword evidence="13" id="KW-0206">Cytoskeleton</keyword>
<dbReference type="PANTHER" id="PTHR11216:SF173">
    <property type="entry name" value="ACTIN CYTOSKELETON-REGULATORY COMPLEX PROTEIN PAN1"/>
    <property type="match status" value="1"/>
</dbReference>
<feature type="compositionally biased region" description="Pro residues" evidence="15">
    <location>
        <begin position="1101"/>
        <end position="1123"/>
    </location>
</feature>
<proteinExistence type="inferred from homology"/>
<feature type="compositionally biased region" description="Polar residues" evidence="15">
    <location>
        <begin position="728"/>
        <end position="750"/>
    </location>
</feature>
<evidence type="ECO:0000256" key="15">
    <source>
        <dbReference type="SAM" id="MobiDB-lite"/>
    </source>
</evidence>
<dbReference type="PROSITE" id="PS50222">
    <property type="entry name" value="EF_HAND_2"/>
    <property type="match status" value="1"/>
</dbReference>
<evidence type="ECO:0000259" key="18">
    <source>
        <dbReference type="PROSITE" id="PS51082"/>
    </source>
</evidence>
<comment type="subunit">
    <text evidence="5">Component of the PAN1 actin cytoskeleton-regulatory complex.</text>
</comment>
<feature type="compositionally biased region" description="Basic and acidic residues" evidence="15">
    <location>
        <begin position="752"/>
        <end position="773"/>
    </location>
</feature>
<dbReference type="Proteomes" id="UP000253551">
    <property type="component" value="Unassembled WGS sequence"/>
</dbReference>
<dbReference type="GO" id="GO:0005886">
    <property type="term" value="C:plasma membrane"/>
    <property type="evidence" value="ECO:0007669"/>
    <property type="project" value="TreeGrafter"/>
</dbReference>
<dbReference type="Pfam" id="PF02205">
    <property type="entry name" value="WH2"/>
    <property type="match status" value="1"/>
</dbReference>
<dbReference type="InterPro" id="IPR003124">
    <property type="entry name" value="WH2_dom"/>
</dbReference>
<dbReference type="GO" id="GO:0005737">
    <property type="term" value="C:cytoplasm"/>
    <property type="evidence" value="ECO:0007669"/>
    <property type="project" value="UniProtKB-SubCell"/>
</dbReference>
<evidence type="ECO:0000256" key="8">
    <source>
        <dbReference type="ARBA" id="ARBA00022490"/>
    </source>
</evidence>
<keyword evidence="8" id="KW-0963">Cytoplasm</keyword>
<evidence type="ECO:0000256" key="13">
    <source>
        <dbReference type="ARBA" id="ARBA00023212"/>
    </source>
</evidence>
<comment type="subcellular location">
    <subcellularLocation>
        <location evidence="3">Cell membrane</location>
        <topology evidence="3">Peripheral membrane protein</topology>
        <orientation evidence="3">Cytoplasmic side</orientation>
    </subcellularLocation>
    <subcellularLocation>
        <location evidence="2">Cytoplasm</location>
        <location evidence="2">Cytoskeleton</location>
        <location evidence="2">Actin patch</location>
    </subcellularLocation>
    <subcellularLocation>
        <location evidence="1">Endosome membrane</location>
        <topology evidence="1">Peripheral membrane protein</topology>
        <orientation evidence="1">Cytoplasmic side</orientation>
    </subcellularLocation>
</comment>
<dbReference type="SMART" id="SM00246">
    <property type="entry name" value="WH2"/>
    <property type="match status" value="1"/>
</dbReference>
<feature type="compositionally biased region" description="Basic and acidic residues" evidence="15">
    <location>
        <begin position="701"/>
        <end position="716"/>
    </location>
</feature>
<dbReference type="SUPFAM" id="SSF47473">
    <property type="entry name" value="EF-hand"/>
    <property type="match status" value="2"/>
</dbReference>
<dbReference type="EMBL" id="PJQM01000419">
    <property type="protein sequence ID" value="RCI05315.1"/>
    <property type="molecule type" value="Genomic_DNA"/>
</dbReference>
<keyword evidence="10" id="KW-0677">Repeat</keyword>
<dbReference type="InterPro" id="IPR002048">
    <property type="entry name" value="EF_hand_dom"/>
</dbReference>
<feature type="compositionally biased region" description="Polar residues" evidence="15">
    <location>
        <begin position="895"/>
        <end position="912"/>
    </location>
</feature>
<protein>
    <recommendedName>
        <fullName evidence="6">Actin cytoskeleton-regulatory complex protein PAN1</fullName>
    </recommendedName>
    <alternativeName>
        <fullName evidence="7">Actin cytoskeleton-regulatory complex protein pan1</fullName>
    </alternativeName>
</protein>
<evidence type="ECO:0000256" key="4">
    <source>
        <dbReference type="ARBA" id="ARBA00009351"/>
    </source>
</evidence>
<feature type="compositionally biased region" description="Polar residues" evidence="15">
    <location>
        <begin position="375"/>
        <end position="386"/>
    </location>
</feature>
<dbReference type="InterPro" id="IPR000261">
    <property type="entry name" value="EH_dom"/>
</dbReference>
<feature type="domain" description="EH" evidence="16">
    <location>
        <begin position="255"/>
        <end position="344"/>
    </location>
</feature>
<feature type="domain" description="EH" evidence="16">
    <location>
        <begin position="24"/>
        <end position="114"/>
    </location>
</feature>
<dbReference type="OrthoDB" id="2015333at2759"/>
<feature type="compositionally biased region" description="Pro residues" evidence="15">
    <location>
        <begin position="1066"/>
        <end position="1075"/>
    </location>
</feature>
<comment type="caution">
    <text evidence="19">The sequence shown here is derived from an EMBL/GenBank/DDBJ whole genome shotgun (WGS) entry which is preliminary data.</text>
</comment>
<dbReference type="PROSITE" id="PS51082">
    <property type="entry name" value="WH2"/>
    <property type="match status" value="1"/>
</dbReference>
<evidence type="ECO:0000313" key="20">
    <source>
        <dbReference type="Proteomes" id="UP000253551"/>
    </source>
</evidence>
<feature type="domain" description="WH2" evidence="18">
    <location>
        <begin position="1137"/>
        <end position="1154"/>
    </location>
</feature>
<feature type="compositionally biased region" description="Polar residues" evidence="15">
    <location>
        <begin position="922"/>
        <end position="956"/>
    </location>
</feature>
<evidence type="ECO:0000256" key="10">
    <source>
        <dbReference type="ARBA" id="ARBA00022737"/>
    </source>
</evidence>
<comment type="similarity">
    <text evidence="4">Belongs to the PAN1 family.</text>
</comment>
<feature type="compositionally biased region" description="Basic and acidic residues" evidence="15">
    <location>
        <begin position="876"/>
        <end position="885"/>
    </location>
</feature>
<dbReference type="Pfam" id="PF12763">
    <property type="entry name" value="EH"/>
    <property type="match status" value="2"/>
</dbReference>
<evidence type="ECO:0000256" key="11">
    <source>
        <dbReference type="ARBA" id="ARBA00023054"/>
    </source>
</evidence>
<dbReference type="PROSITE" id="PS50031">
    <property type="entry name" value="EH"/>
    <property type="match status" value="2"/>
</dbReference>
<dbReference type="PANTHER" id="PTHR11216">
    <property type="entry name" value="EH DOMAIN"/>
    <property type="match status" value="1"/>
</dbReference>
<evidence type="ECO:0000256" key="9">
    <source>
        <dbReference type="ARBA" id="ARBA00022583"/>
    </source>
</evidence>
<evidence type="ECO:0000256" key="12">
    <source>
        <dbReference type="ARBA" id="ARBA00023136"/>
    </source>
</evidence>
<keyword evidence="12" id="KW-0472">Membrane</keyword>
<feature type="region of interest" description="Disordered" evidence="15">
    <location>
        <begin position="353"/>
        <end position="403"/>
    </location>
</feature>
<reference evidence="19 20" key="1">
    <citation type="journal article" date="2018" name="G3 (Bethesda)">
        <title>Phylogenetic and Phylogenomic Definition of Rhizopus Species.</title>
        <authorList>
            <person name="Gryganskyi A.P."/>
            <person name="Golan J."/>
            <person name="Dolatabadi S."/>
            <person name="Mondo S."/>
            <person name="Robb S."/>
            <person name="Idnurm A."/>
            <person name="Muszewska A."/>
            <person name="Steczkiewicz K."/>
            <person name="Masonjones S."/>
            <person name="Liao H.L."/>
            <person name="Gajdeczka M.T."/>
            <person name="Anike F."/>
            <person name="Vuek A."/>
            <person name="Anishchenko I.M."/>
            <person name="Voigt K."/>
            <person name="de Hoog G.S."/>
            <person name="Smith M.E."/>
            <person name="Heitman J."/>
            <person name="Vilgalys R."/>
            <person name="Stajich J.E."/>
        </authorList>
    </citation>
    <scope>NUCLEOTIDE SEQUENCE [LARGE SCALE GENOMIC DNA]</scope>
    <source>
        <strain evidence="19 20">LSU 92-RS-03</strain>
    </source>
</reference>
<keyword evidence="9" id="KW-0254">Endocytosis</keyword>
<dbReference type="Gene3D" id="1.10.238.10">
    <property type="entry name" value="EF-hand"/>
    <property type="match status" value="2"/>
</dbReference>
<evidence type="ECO:0000256" key="2">
    <source>
        <dbReference type="ARBA" id="ARBA00004134"/>
    </source>
</evidence>
<keyword evidence="20" id="KW-1185">Reference proteome</keyword>
<evidence type="ECO:0000256" key="5">
    <source>
        <dbReference type="ARBA" id="ARBA00011159"/>
    </source>
</evidence>
<feature type="compositionally biased region" description="Pro residues" evidence="15">
    <location>
        <begin position="1083"/>
        <end position="1093"/>
    </location>
</feature>
<dbReference type="STRING" id="4846.A0A367KSY9"/>
<feature type="domain" description="EF-hand" evidence="17">
    <location>
        <begin position="288"/>
        <end position="323"/>
    </location>
</feature>
<dbReference type="GO" id="GO:0003779">
    <property type="term" value="F:actin binding"/>
    <property type="evidence" value="ECO:0007669"/>
    <property type="project" value="InterPro"/>
</dbReference>
<evidence type="ECO:0000256" key="6">
    <source>
        <dbReference type="ARBA" id="ARBA00015110"/>
    </source>
</evidence>
<name>A0A367KSY9_RHIST</name>
<dbReference type="SMART" id="SM00027">
    <property type="entry name" value="EH"/>
    <property type="match status" value="2"/>
</dbReference>
<dbReference type="GO" id="GO:0016197">
    <property type="term" value="P:endosomal transport"/>
    <property type="evidence" value="ECO:0007669"/>
    <property type="project" value="TreeGrafter"/>
</dbReference>
<gene>
    <name evidence="19" type="primary">PAN1_4</name>
    <name evidence="19" type="ORF">CU098_011812</name>
</gene>
<evidence type="ECO:0000259" key="17">
    <source>
        <dbReference type="PROSITE" id="PS50222"/>
    </source>
</evidence>
<evidence type="ECO:0000313" key="19">
    <source>
        <dbReference type="EMBL" id="RCI05315.1"/>
    </source>
</evidence>
<feature type="compositionally biased region" description="Low complexity" evidence="15">
    <location>
        <begin position="657"/>
        <end position="691"/>
    </location>
</feature>
<evidence type="ECO:0000256" key="3">
    <source>
        <dbReference type="ARBA" id="ARBA00004413"/>
    </source>
</evidence>
<comment type="function">
    <text evidence="14">Component of the PAN1 actin cytoskeleton-regulatory complex required for the internalization of endosomes during actin-coupled endocytosis. The complex links the site of endocytosis to the cell membrane-associated actin cytoskeleton. Mediates uptake of external molecules and vacuolar degradation of plasma membrane proteins. Plays a role in the proper organization of the cell membrane-associated actin cytoskeleton and promotes its destabilization.</text>
</comment>
<keyword evidence="11" id="KW-0175">Coiled coil</keyword>
<feature type="region of interest" description="Disordered" evidence="15">
    <location>
        <begin position="653"/>
        <end position="1138"/>
    </location>
</feature>